<keyword evidence="15 19" id="KW-0560">Oxidoreductase</keyword>
<comment type="subunit">
    <text evidence="19">Component of the cbb3-type cytochrome c oxidase.</text>
</comment>
<dbReference type="Pfam" id="PF14715">
    <property type="entry name" value="FixP_N"/>
    <property type="match status" value="1"/>
</dbReference>
<keyword evidence="5 19" id="KW-1003">Cell membrane</keyword>
<evidence type="ECO:0000256" key="21">
    <source>
        <dbReference type="PIRSR" id="PIRSR000006-2"/>
    </source>
</evidence>
<keyword evidence="16 19" id="KW-0408">Iron</keyword>
<dbReference type="GO" id="GO:0009055">
    <property type="term" value="F:electron transfer activity"/>
    <property type="evidence" value="ECO:0007669"/>
    <property type="project" value="InterPro"/>
</dbReference>
<evidence type="ECO:0000256" key="1">
    <source>
        <dbReference type="ARBA" id="ARBA00004533"/>
    </source>
</evidence>
<dbReference type="Pfam" id="PF13442">
    <property type="entry name" value="Cytochrome_CBB3"/>
    <property type="match status" value="1"/>
</dbReference>
<evidence type="ECO:0000256" key="23">
    <source>
        <dbReference type="SAM" id="Phobius"/>
    </source>
</evidence>
<keyword evidence="12 19" id="KW-0375">Hydrogen ion transport</keyword>
<comment type="pathway">
    <text evidence="2 19">Energy metabolism; oxidative phosphorylation.</text>
</comment>
<evidence type="ECO:0000256" key="20">
    <source>
        <dbReference type="PIRSR" id="PIRSR000006-1"/>
    </source>
</evidence>
<dbReference type="EMBL" id="WTYV01000005">
    <property type="protein sequence ID" value="MXO72453.1"/>
    <property type="molecule type" value="Genomic_DNA"/>
</dbReference>
<evidence type="ECO:0000256" key="19">
    <source>
        <dbReference type="PIRNR" id="PIRNR000006"/>
    </source>
</evidence>
<dbReference type="GO" id="GO:0020037">
    <property type="term" value="F:heme binding"/>
    <property type="evidence" value="ECO:0007669"/>
    <property type="project" value="InterPro"/>
</dbReference>
<feature type="binding site" description="covalent" evidence="21">
    <location>
        <position position="124"/>
    </location>
    <ligand>
        <name>heme c</name>
        <dbReference type="ChEBI" id="CHEBI:61717"/>
        <label>1</label>
    </ligand>
</feature>
<feature type="domain" description="Cytochrome c" evidence="24">
    <location>
        <begin position="202"/>
        <end position="283"/>
    </location>
</feature>
<evidence type="ECO:0000256" key="10">
    <source>
        <dbReference type="ARBA" id="ARBA00022723"/>
    </source>
</evidence>
<organism evidence="25 26">
    <name type="scientific">Alteraurantiacibacter buctensis</name>
    <dbReference type="NCBI Taxonomy" id="1503981"/>
    <lineage>
        <taxon>Bacteria</taxon>
        <taxon>Pseudomonadati</taxon>
        <taxon>Pseudomonadota</taxon>
        <taxon>Alphaproteobacteria</taxon>
        <taxon>Sphingomonadales</taxon>
        <taxon>Erythrobacteraceae</taxon>
        <taxon>Alteraurantiacibacter</taxon>
    </lineage>
</organism>
<keyword evidence="8 19" id="KW-0679">Respiratory chain</keyword>
<feature type="domain" description="Cytochrome c" evidence="24">
    <location>
        <begin position="108"/>
        <end position="198"/>
    </location>
</feature>
<dbReference type="OrthoDB" id="9811281at2"/>
<evidence type="ECO:0000256" key="5">
    <source>
        <dbReference type="ARBA" id="ARBA00022475"/>
    </source>
</evidence>
<name>A0A844Z3L8_9SPHN</name>
<evidence type="ECO:0000313" key="25">
    <source>
        <dbReference type="EMBL" id="MXO72453.1"/>
    </source>
</evidence>
<accession>A0A844Z3L8</accession>
<dbReference type="GO" id="GO:1902600">
    <property type="term" value="P:proton transmembrane transport"/>
    <property type="evidence" value="ECO:0007669"/>
    <property type="project" value="UniProtKB-KW"/>
</dbReference>
<evidence type="ECO:0000256" key="18">
    <source>
        <dbReference type="ARBA" id="ARBA00023136"/>
    </source>
</evidence>
<dbReference type="InterPro" id="IPR008168">
    <property type="entry name" value="Cyt_C_IC"/>
</dbReference>
<dbReference type="Proteomes" id="UP000466966">
    <property type="component" value="Unassembled WGS sequence"/>
</dbReference>
<feature type="binding site" description="axial binding residue" evidence="20">
    <location>
        <position position="173"/>
    </location>
    <ligand>
        <name>heme c</name>
        <dbReference type="ChEBI" id="CHEBI:61717"/>
        <label>2</label>
    </ligand>
    <ligandPart>
        <name>Fe</name>
        <dbReference type="ChEBI" id="CHEBI:18248"/>
    </ligandPart>
</feature>
<comment type="cofactor">
    <cofactor evidence="19 21">
        <name>heme c</name>
        <dbReference type="ChEBI" id="CHEBI:61717"/>
    </cofactor>
    <text evidence="19 21">Binds 2 heme C groups per subunit.</text>
</comment>
<dbReference type="PANTHER" id="PTHR33751:SF1">
    <property type="entry name" value="CBB3-TYPE CYTOCHROME C OXIDASE SUBUNIT FIXP"/>
    <property type="match status" value="1"/>
</dbReference>
<dbReference type="Gene3D" id="1.10.760.10">
    <property type="entry name" value="Cytochrome c-like domain"/>
    <property type="match status" value="2"/>
</dbReference>
<keyword evidence="10 19" id="KW-0479">Metal-binding</keyword>
<evidence type="ECO:0000256" key="6">
    <source>
        <dbReference type="ARBA" id="ARBA00022519"/>
    </source>
</evidence>
<keyword evidence="9 23" id="KW-0812">Transmembrane</keyword>
<feature type="transmembrane region" description="Helical" evidence="23">
    <location>
        <begin position="32"/>
        <end position="50"/>
    </location>
</feature>
<dbReference type="Gene3D" id="6.10.280.130">
    <property type="match status" value="1"/>
</dbReference>
<evidence type="ECO:0000256" key="9">
    <source>
        <dbReference type="ARBA" id="ARBA00022692"/>
    </source>
</evidence>
<dbReference type="GO" id="GO:0006119">
    <property type="term" value="P:oxidative phosphorylation"/>
    <property type="evidence" value="ECO:0007669"/>
    <property type="project" value="UniProtKB-UniPathway"/>
</dbReference>
<evidence type="ECO:0000256" key="12">
    <source>
        <dbReference type="ARBA" id="ARBA00022781"/>
    </source>
</evidence>
<comment type="similarity">
    <text evidence="3 19">Belongs to the CcoP / FixP family.</text>
</comment>
<reference evidence="25 26" key="1">
    <citation type="submission" date="2019-12" db="EMBL/GenBank/DDBJ databases">
        <title>Genomic-based taxomic classification of the family Erythrobacteraceae.</title>
        <authorList>
            <person name="Xu L."/>
        </authorList>
    </citation>
    <scope>NUCLEOTIDE SEQUENCE [LARGE SCALE GENOMIC DNA]</scope>
    <source>
        <strain evidence="25 26">M0322</strain>
    </source>
</reference>
<evidence type="ECO:0000256" key="15">
    <source>
        <dbReference type="ARBA" id="ARBA00023002"/>
    </source>
</evidence>
<dbReference type="UniPathway" id="UPA00705"/>
<feature type="region of interest" description="Disordered" evidence="22">
    <location>
        <begin position="294"/>
        <end position="313"/>
    </location>
</feature>
<dbReference type="SUPFAM" id="SSF46626">
    <property type="entry name" value="Cytochrome c"/>
    <property type="match status" value="2"/>
</dbReference>
<comment type="caution">
    <text evidence="25">The sequence shown here is derived from an EMBL/GenBank/DDBJ whole genome shotgun (WGS) entry which is preliminary data.</text>
</comment>
<dbReference type="InterPro" id="IPR032858">
    <property type="entry name" value="CcoP_N"/>
</dbReference>
<feature type="binding site" description="covalent" evidence="21">
    <location>
        <position position="218"/>
    </location>
    <ligand>
        <name>heme c</name>
        <dbReference type="ChEBI" id="CHEBI:61717"/>
        <label>2</label>
    </ligand>
</feature>
<dbReference type="PIRSF" id="PIRSF000006">
    <property type="entry name" value="Cbb3-Cox_fixP"/>
    <property type="match status" value="1"/>
</dbReference>
<evidence type="ECO:0000256" key="16">
    <source>
        <dbReference type="ARBA" id="ARBA00023004"/>
    </source>
</evidence>
<keyword evidence="4 19" id="KW-0813">Transport</keyword>
<comment type="subcellular location">
    <subcellularLocation>
        <location evidence="1 19">Cell inner membrane</location>
    </subcellularLocation>
</comment>
<evidence type="ECO:0000256" key="17">
    <source>
        <dbReference type="ARBA" id="ARBA00023065"/>
    </source>
</evidence>
<dbReference type="InterPro" id="IPR038414">
    <property type="entry name" value="CcoP_N_sf"/>
</dbReference>
<evidence type="ECO:0000256" key="14">
    <source>
        <dbReference type="ARBA" id="ARBA00022989"/>
    </source>
</evidence>
<evidence type="ECO:0000256" key="3">
    <source>
        <dbReference type="ARBA" id="ARBA00006113"/>
    </source>
</evidence>
<evidence type="ECO:0000256" key="8">
    <source>
        <dbReference type="ARBA" id="ARBA00022660"/>
    </source>
</evidence>
<evidence type="ECO:0000313" key="26">
    <source>
        <dbReference type="Proteomes" id="UP000466966"/>
    </source>
</evidence>
<gene>
    <name evidence="25" type="primary">ccoP</name>
    <name evidence="25" type="ORF">GRI99_12520</name>
</gene>
<evidence type="ECO:0000256" key="22">
    <source>
        <dbReference type="SAM" id="MobiDB-lite"/>
    </source>
</evidence>
<comment type="function">
    <text evidence="19">C-type cytochrome. Part of the cbb3-type cytochrome c oxidase complex.</text>
</comment>
<feature type="binding site" description="covalent" evidence="21">
    <location>
        <position position="121"/>
    </location>
    <ligand>
        <name>heme c</name>
        <dbReference type="ChEBI" id="CHEBI:61717"/>
        <label>1</label>
    </ligand>
</feature>
<dbReference type="InterPro" id="IPR009056">
    <property type="entry name" value="Cyt_c-like_dom"/>
</dbReference>
<feature type="binding site" description="axial binding residue" evidence="20">
    <location>
        <position position="219"/>
    </location>
    <ligand>
        <name>heme c</name>
        <dbReference type="ChEBI" id="CHEBI:61717"/>
        <label>2</label>
    </ligand>
    <ligandPart>
        <name>Fe</name>
        <dbReference type="ChEBI" id="CHEBI:18248"/>
    </ligandPart>
</feature>
<evidence type="ECO:0000256" key="2">
    <source>
        <dbReference type="ARBA" id="ARBA00004673"/>
    </source>
</evidence>
<evidence type="ECO:0000256" key="4">
    <source>
        <dbReference type="ARBA" id="ARBA00022448"/>
    </source>
</evidence>
<dbReference type="PANTHER" id="PTHR33751">
    <property type="entry name" value="CBB3-TYPE CYTOCHROME C OXIDASE SUBUNIT FIXP"/>
    <property type="match status" value="1"/>
</dbReference>
<keyword evidence="13 19" id="KW-0249">Electron transport</keyword>
<dbReference type="RefSeq" id="WP_160772390.1">
    <property type="nucleotide sequence ID" value="NZ_WTYV01000005.1"/>
</dbReference>
<sequence length="313" mass="32850">MGNKRVDEPTGVETVGHEWDGIEELNNPLPRWWLWTLYATVIWSLVYVILYPAWPLLEKGTEGVLGWTSRGQLADEMSAEEARRAPILQAIAATPIADLPANAELMQEAVAGGAAAFRVHCVQCHGANAAGSEGYPNLTDDEWIWGGDLPTIEATIVHGIRHPGDSATRMSLMPAFGQMGILTPAQVSQVTDHVLSLSGQSAGNAAGAAVYAANCAVCHGPAGGGLRQFGAPSLNDAVWLYGGSRAAVAQQVNSARHGVMPAWEDKLDPATIRMLAAYVHSLGGGEAFAAPVAATPTTAPEVTPESEGTNGQQ</sequence>
<keyword evidence="7 19" id="KW-0349">Heme</keyword>
<keyword evidence="14 23" id="KW-1133">Transmembrane helix</keyword>
<keyword evidence="18 19" id="KW-0472">Membrane</keyword>
<protein>
    <recommendedName>
        <fullName evidence="19">Cbb3-type cytochrome c oxidase subunit</fullName>
    </recommendedName>
</protein>
<evidence type="ECO:0000256" key="11">
    <source>
        <dbReference type="ARBA" id="ARBA00022737"/>
    </source>
</evidence>
<dbReference type="InterPro" id="IPR036909">
    <property type="entry name" value="Cyt_c-like_dom_sf"/>
</dbReference>
<dbReference type="InterPro" id="IPR004678">
    <property type="entry name" value="Cyt_c_oxidase_cbb3_su3"/>
</dbReference>
<feature type="binding site" description="covalent" evidence="21">
    <location>
        <position position="215"/>
    </location>
    <ligand>
        <name>heme c</name>
        <dbReference type="ChEBI" id="CHEBI:61717"/>
        <label>2</label>
    </ligand>
</feature>
<evidence type="ECO:0000259" key="24">
    <source>
        <dbReference type="PROSITE" id="PS51007"/>
    </source>
</evidence>
<dbReference type="NCBIfam" id="TIGR00782">
    <property type="entry name" value="ccoP"/>
    <property type="match status" value="1"/>
</dbReference>
<feature type="binding site" description="axial binding residue" evidence="20">
    <location>
        <position position="125"/>
    </location>
    <ligand>
        <name>heme c</name>
        <dbReference type="ChEBI" id="CHEBI:61717"/>
        <label>1</label>
    </ligand>
    <ligandPart>
        <name>Fe</name>
        <dbReference type="ChEBI" id="CHEBI:18248"/>
    </ligandPart>
</feature>
<dbReference type="PRINTS" id="PR00605">
    <property type="entry name" value="CYTCHROMECIC"/>
</dbReference>
<dbReference type="InterPro" id="IPR050597">
    <property type="entry name" value="Cytochrome_c_Oxidase_Subunit"/>
</dbReference>
<dbReference type="GO" id="GO:0016491">
    <property type="term" value="F:oxidoreductase activity"/>
    <property type="evidence" value="ECO:0007669"/>
    <property type="project" value="UniProtKB-KW"/>
</dbReference>
<keyword evidence="17 19" id="KW-0406">Ion transport</keyword>
<feature type="binding site" description="axial binding residue" evidence="20">
    <location>
        <position position="260"/>
    </location>
    <ligand>
        <name>heme c</name>
        <dbReference type="ChEBI" id="CHEBI:61717"/>
        <label>1</label>
    </ligand>
    <ligandPart>
        <name>Fe</name>
        <dbReference type="ChEBI" id="CHEBI:18248"/>
    </ligandPart>
</feature>
<keyword evidence="6 19" id="KW-0997">Cell inner membrane</keyword>
<dbReference type="GO" id="GO:0005506">
    <property type="term" value="F:iron ion binding"/>
    <property type="evidence" value="ECO:0007669"/>
    <property type="project" value="InterPro"/>
</dbReference>
<evidence type="ECO:0000256" key="13">
    <source>
        <dbReference type="ARBA" id="ARBA00022982"/>
    </source>
</evidence>
<proteinExistence type="inferred from homology"/>
<dbReference type="GO" id="GO:0005886">
    <property type="term" value="C:plasma membrane"/>
    <property type="evidence" value="ECO:0007669"/>
    <property type="project" value="UniProtKB-SubCell"/>
</dbReference>
<keyword evidence="11" id="KW-0677">Repeat</keyword>
<dbReference type="AlphaFoldDB" id="A0A844Z3L8"/>
<dbReference type="PROSITE" id="PS51007">
    <property type="entry name" value="CYTC"/>
    <property type="match status" value="2"/>
</dbReference>
<evidence type="ECO:0000256" key="7">
    <source>
        <dbReference type="ARBA" id="ARBA00022617"/>
    </source>
</evidence>
<feature type="compositionally biased region" description="Low complexity" evidence="22">
    <location>
        <begin position="294"/>
        <end position="307"/>
    </location>
</feature>
<dbReference type="Pfam" id="PF00034">
    <property type="entry name" value="Cytochrom_C"/>
    <property type="match status" value="1"/>
</dbReference>
<keyword evidence="26" id="KW-1185">Reference proteome</keyword>